<dbReference type="AlphaFoldDB" id="A0A520LT81"/>
<organism evidence="6 7">
    <name type="scientific">SAR86 cluster bacterium</name>
    <dbReference type="NCBI Taxonomy" id="2030880"/>
    <lineage>
        <taxon>Bacteria</taxon>
        <taxon>Pseudomonadati</taxon>
        <taxon>Pseudomonadota</taxon>
        <taxon>Gammaproteobacteria</taxon>
        <taxon>SAR86 cluster</taxon>
    </lineage>
</organism>
<evidence type="ECO:0000256" key="5">
    <source>
        <dbReference type="ARBA" id="ARBA00023221"/>
    </source>
</evidence>
<dbReference type="SUPFAM" id="SSF51735">
    <property type="entry name" value="NAD(P)-binding Rossmann-fold domains"/>
    <property type="match status" value="1"/>
</dbReference>
<dbReference type="FunFam" id="3.40.50.720:FF:000084">
    <property type="entry name" value="Short-chain dehydrogenase reductase"/>
    <property type="match status" value="1"/>
</dbReference>
<proteinExistence type="inferred from homology"/>
<dbReference type="GO" id="GO:0008202">
    <property type="term" value="P:steroid metabolic process"/>
    <property type="evidence" value="ECO:0007669"/>
    <property type="project" value="UniProtKB-KW"/>
</dbReference>
<keyword evidence="3" id="KW-0520">NAD</keyword>
<dbReference type="PRINTS" id="PR00080">
    <property type="entry name" value="SDRFAMILY"/>
</dbReference>
<evidence type="ECO:0000313" key="6">
    <source>
        <dbReference type="EMBL" id="RZO12208.1"/>
    </source>
</evidence>
<dbReference type="Pfam" id="PF13561">
    <property type="entry name" value="adh_short_C2"/>
    <property type="match status" value="1"/>
</dbReference>
<accession>A0A520LT81</accession>
<dbReference type="EMBL" id="SHBN01000011">
    <property type="protein sequence ID" value="RZO12208.1"/>
    <property type="molecule type" value="Genomic_DNA"/>
</dbReference>
<evidence type="ECO:0000256" key="1">
    <source>
        <dbReference type="ARBA" id="ARBA00006484"/>
    </source>
</evidence>
<dbReference type="PRINTS" id="PR00081">
    <property type="entry name" value="GDHRDH"/>
</dbReference>
<evidence type="ECO:0000256" key="2">
    <source>
        <dbReference type="ARBA" id="ARBA00023002"/>
    </source>
</evidence>
<protein>
    <submittedName>
        <fullName evidence="6">SDR family oxidoreductase</fullName>
    </submittedName>
</protein>
<comment type="caution">
    <text evidence="6">The sequence shown here is derived from an EMBL/GenBank/DDBJ whole genome shotgun (WGS) entry which is preliminary data.</text>
</comment>
<dbReference type="GO" id="GO:0016491">
    <property type="term" value="F:oxidoreductase activity"/>
    <property type="evidence" value="ECO:0007669"/>
    <property type="project" value="UniProtKB-KW"/>
</dbReference>
<sequence length="289" mass="30603">MKRLQDKVAVITGAGSGIGKETALLFLEHGAKVVLADINNETLEETFEIIKQKKLDSDACISITDVSSESDIESMINLAVDHFGGLHILFNNAGIGGAVGPITHINENEWDKSFQILLKSVFLGSKYAARVMKKNMSGGSIINTASIAGMGGGSGPLAYSAAKAGVINFCKNAAIELGEFKIRVNAISPGTINTPLLATAIEDSKLEQPIKDFGMPIDIAYTALFLASDESRFITGINLCVDGGLTLDNSGLMVDAAEHYSKMGIERVVGMNMGSTGIESVIEDLQEDD</sequence>
<keyword evidence="5" id="KW-0753">Steroid metabolism</keyword>
<dbReference type="InterPro" id="IPR036291">
    <property type="entry name" value="NAD(P)-bd_dom_sf"/>
</dbReference>
<evidence type="ECO:0000256" key="4">
    <source>
        <dbReference type="ARBA" id="ARBA00023098"/>
    </source>
</evidence>
<dbReference type="Proteomes" id="UP000319023">
    <property type="component" value="Unassembled WGS sequence"/>
</dbReference>
<name>A0A520LT81_9GAMM</name>
<dbReference type="PANTHER" id="PTHR43180:SF28">
    <property type="entry name" value="NAD(P)-BINDING ROSSMANN-FOLD SUPERFAMILY PROTEIN"/>
    <property type="match status" value="1"/>
</dbReference>
<reference evidence="6 7" key="1">
    <citation type="submission" date="2019-02" db="EMBL/GenBank/DDBJ databases">
        <title>Prokaryotic population dynamics and viral predation in marine succession experiment using metagenomics: the confinement effect.</title>
        <authorList>
            <person name="Haro-Moreno J.M."/>
            <person name="Rodriguez-Valera F."/>
            <person name="Lopez-Perez M."/>
        </authorList>
    </citation>
    <scope>NUCLEOTIDE SEQUENCE [LARGE SCALE GENOMIC DNA]</scope>
    <source>
        <strain evidence="6">MED-G168</strain>
    </source>
</reference>
<dbReference type="Gene3D" id="3.40.50.720">
    <property type="entry name" value="NAD(P)-binding Rossmann-like Domain"/>
    <property type="match status" value="1"/>
</dbReference>
<comment type="similarity">
    <text evidence="1">Belongs to the short-chain dehydrogenases/reductases (SDR) family.</text>
</comment>
<dbReference type="PANTHER" id="PTHR43180">
    <property type="entry name" value="3-OXOACYL-(ACYL-CARRIER-PROTEIN) REDUCTASE (AFU_ORTHOLOGUE AFUA_6G11210)"/>
    <property type="match status" value="1"/>
</dbReference>
<evidence type="ECO:0000313" key="7">
    <source>
        <dbReference type="Proteomes" id="UP000319023"/>
    </source>
</evidence>
<gene>
    <name evidence="6" type="ORF">EVB01_00935</name>
</gene>
<dbReference type="NCBIfam" id="NF005559">
    <property type="entry name" value="PRK07231.1"/>
    <property type="match status" value="1"/>
</dbReference>
<keyword evidence="2" id="KW-0560">Oxidoreductase</keyword>
<keyword evidence="4" id="KW-0443">Lipid metabolism</keyword>
<dbReference type="InterPro" id="IPR002347">
    <property type="entry name" value="SDR_fam"/>
</dbReference>
<evidence type="ECO:0000256" key="3">
    <source>
        <dbReference type="ARBA" id="ARBA00023027"/>
    </source>
</evidence>